<evidence type="ECO:0000256" key="5">
    <source>
        <dbReference type="ARBA" id="ARBA00022786"/>
    </source>
</evidence>
<feature type="site" description="Important for enzyme activity" evidence="12">
    <location>
        <position position="216"/>
    </location>
</feature>
<evidence type="ECO:0000256" key="4">
    <source>
        <dbReference type="ARBA" id="ARBA00022670"/>
    </source>
</evidence>
<comment type="subunit">
    <text evidence="11">Catalytic component of the polycomb repressive deubiquitinase (PR-DUB) complex, at least composed of caly/calypso, Asx and sba (MBD5/6 homolog). The PR-DUB complex associates with nucleosomes to mediate deubiquitination of histone H2AK118ub1 substrates; the association requires the positively charged C-terminal tail of caly, probably due to direct binding of DNA. Interacts (via ULD domain) with Asx (via DEUBAD domain); the interaction produces a stable heterodimer with a composite binding site for ubiquitin. Homodimerizes (via coiled-coil hinge-region between the UCH and ULD domains) to mediate assembly of 2 copies of the caly-Asx heterodimer into a bisymmetric tetramer; dimerization enhances PR-DUB association with nucleosomes.</text>
</comment>
<name>A0A443S976_9ACAR</name>
<evidence type="ECO:0000256" key="8">
    <source>
        <dbReference type="ARBA" id="ARBA00022853"/>
    </source>
</evidence>
<dbReference type="PROSITE" id="PS52048">
    <property type="entry name" value="UCH_DOMAIN"/>
    <property type="match status" value="1"/>
</dbReference>
<keyword evidence="13" id="KW-0175">Coiled coil</keyword>
<evidence type="ECO:0000256" key="1">
    <source>
        <dbReference type="ARBA" id="ARBA00000707"/>
    </source>
</evidence>
<feature type="active site" description="Nucleophile" evidence="12">
    <location>
        <position position="114"/>
    </location>
</feature>
<keyword evidence="8" id="KW-0156">Chromatin regulator</keyword>
<dbReference type="InterPro" id="IPR036959">
    <property type="entry name" value="Peptidase_C12_UCH_sf"/>
</dbReference>
<feature type="region of interest" description="Disordered" evidence="14">
    <location>
        <begin position="365"/>
        <end position="391"/>
    </location>
</feature>
<evidence type="ECO:0000256" key="3">
    <source>
        <dbReference type="ARBA" id="ARBA00007182"/>
    </source>
</evidence>
<dbReference type="OrthoDB" id="1924260at2759"/>
<feature type="compositionally biased region" description="Polar residues" evidence="14">
    <location>
        <begin position="576"/>
        <end position="586"/>
    </location>
</feature>
<evidence type="ECO:0000256" key="2">
    <source>
        <dbReference type="ARBA" id="ARBA00004123"/>
    </source>
</evidence>
<sequence length="586" mass="66556">MSDMHYLSDGWLELESDPGLFTLLVEDFGCKGVQVEEIYDLQKHNLIEGPVYGFIFLFKWIEERRARTRYNNALSSVPSSSSNPSTSESTSVYVEDKSVVNSLFFANQIVQNSCATHALLSVLLNSPNVDLGPALQRLKQYTDKMSPENKGFAIVNTPELAKAHNSHASKGHILETVGEKLPTTTSRNTNSVQRSAQESFHFISYVPINNRLYELDGLKKCPVDHGPINPKEEWTEKFRKVIKQRLMFETESGGTDGSHDIRYNLMAVVPDRRIMYLNKLNNLKTNRHIVLEALEQMMRPYRLPEPFDYHNYSKYPTCMEYTGPLLEAKDTETIRKPLSIDTSQSQASSPSALLSVPLSIQTSISPTLSSSSSTDTSSEAGSAFNSPNSRSAVNAHEKVNKFYVFKVLADSGKKDVSQNEDKSPLVNRENPSQLSKSFSPKELVHLLKALENEINACESNLKEELEKRKKYRVDDERRTHNYDEFITTFLLMLAEQRKLPDLLERALSNNNNNYDNYSYNSDSPDSPTAFFAEIASSIGQMKSHQKSRVCGEKKTNRVNSNNVNSNNVRKRKRRPQQNSRNQRTRH</sequence>
<evidence type="ECO:0000256" key="9">
    <source>
        <dbReference type="ARBA" id="ARBA00023242"/>
    </source>
</evidence>
<dbReference type="PANTHER" id="PTHR10589:SF28">
    <property type="entry name" value="UBIQUITIN CARBOXYL-TERMINAL HYDROLASE BAP1"/>
    <property type="match status" value="1"/>
</dbReference>
<dbReference type="Pfam" id="PF18031">
    <property type="entry name" value="UCH_C"/>
    <property type="match status" value="1"/>
</dbReference>
<evidence type="ECO:0000256" key="14">
    <source>
        <dbReference type="SAM" id="MobiDB-lite"/>
    </source>
</evidence>
<dbReference type="SUPFAM" id="SSF54001">
    <property type="entry name" value="Cysteine proteinases"/>
    <property type="match status" value="1"/>
</dbReference>
<dbReference type="EMBL" id="NCKV01005514">
    <property type="protein sequence ID" value="RWS24024.1"/>
    <property type="molecule type" value="Genomic_DNA"/>
</dbReference>
<feature type="compositionally biased region" description="Polar residues" evidence="14">
    <location>
        <begin position="379"/>
        <end position="391"/>
    </location>
</feature>
<feature type="active site" description="Proton donor" evidence="12">
    <location>
        <position position="201"/>
    </location>
</feature>
<gene>
    <name evidence="16" type="ORF">B4U80_08965</name>
</gene>
<dbReference type="GO" id="GO:0004843">
    <property type="term" value="F:cysteine-type deubiquitinase activity"/>
    <property type="evidence" value="ECO:0007669"/>
    <property type="project" value="UniProtKB-UniRule"/>
</dbReference>
<protein>
    <recommendedName>
        <fullName evidence="12">ubiquitinyl hydrolase 1</fullName>
        <ecNumber evidence="12">3.4.19.12</ecNumber>
    </recommendedName>
</protein>
<dbReference type="GO" id="GO:0005737">
    <property type="term" value="C:cytoplasm"/>
    <property type="evidence" value="ECO:0007669"/>
    <property type="project" value="TreeGrafter"/>
</dbReference>
<keyword evidence="5 12" id="KW-0833">Ubl conjugation pathway</keyword>
<comment type="similarity">
    <text evidence="3">Belongs to the peptidase C12 family. BAP1 subfamily.</text>
</comment>
<dbReference type="InterPro" id="IPR001578">
    <property type="entry name" value="Peptidase_C12_UCH"/>
</dbReference>
<organism evidence="16 17">
    <name type="scientific">Leptotrombidium deliense</name>
    <dbReference type="NCBI Taxonomy" id="299467"/>
    <lineage>
        <taxon>Eukaryota</taxon>
        <taxon>Metazoa</taxon>
        <taxon>Ecdysozoa</taxon>
        <taxon>Arthropoda</taxon>
        <taxon>Chelicerata</taxon>
        <taxon>Arachnida</taxon>
        <taxon>Acari</taxon>
        <taxon>Acariformes</taxon>
        <taxon>Trombidiformes</taxon>
        <taxon>Prostigmata</taxon>
        <taxon>Anystina</taxon>
        <taxon>Parasitengona</taxon>
        <taxon>Trombiculoidea</taxon>
        <taxon>Trombiculidae</taxon>
        <taxon>Leptotrombidium</taxon>
    </lineage>
</organism>
<evidence type="ECO:0000256" key="13">
    <source>
        <dbReference type="SAM" id="Coils"/>
    </source>
</evidence>
<keyword evidence="7 12" id="KW-0788">Thiol protease</keyword>
<evidence type="ECO:0000256" key="6">
    <source>
        <dbReference type="ARBA" id="ARBA00022801"/>
    </source>
</evidence>
<dbReference type="CDD" id="cd09617">
    <property type="entry name" value="Peptidase_C12_UCH37_BAP1"/>
    <property type="match status" value="1"/>
</dbReference>
<dbReference type="GO" id="GO:0006511">
    <property type="term" value="P:ubiquitin-dependent protein catabolic process"/>
    <property type="evidence" value="ECO:0007669"/>
    <property type="project" value="UniProtKB-UniRule"/>
</dbReference>
<dbReference type="InterPro" id="IPR041507">
    <property type="entry name" value="UCH_C"/>
</dbReference>
<evidence type="ECO:0000313" key="16">
    <source>
        <dbReference type="EMBL" id="RWS24024.1"/>
    </source>
</evidence>
<keyword evidence="9" id="KW-0539">Nucleus</keyword>
<dbReference type="GO" id="GO:0006325">
    <property type="term" value="P:chromatin organization"/>
    <property type="evidence" value="ECO:0007669"/>
    <property type="project" value="UniProtKB-KW"/>
</dbReference>
<dbReference type="GO" id="GO:0005634">
    <property type="term" value="C:nucleus"/>
    <property type="evidence" value="ECO:0007669"/>
    <property type="project" value="UniProtKB-SubCell"/>
</dbReference>
<feature type="domain" description="UCH catalytic" evidence="15">
    <location>
        <begin position="10"/>
        <end position="270"/>
    </location>
</feature>
<evidence type="ECO:0000313" key="17">
    <source>
        <dbReference type="Proteomes" id="UP000288716"/>
    </source>
</evidence>
<comment type="catalytic activity">
    <reaction evidence="1 12">
        <text>Thiol-dependent hydrolysis of ester, thioester, amide, peptide and isopeptide bonds formed by the C-terminal Gly of ubiquitin (a 76-residue protein attached to proteins as an intracellular targeting signal).</text>
        <dbReference type="EC" id="3.4.19.12"/>
    </reaction>
</comment>
<dbReference type="FunFam" id="3.40.532.10:FF:000002">
    <property type="entry name" value="Ubiquitin carboxyl-terminal hydrolase"/>
    <property type="match status" value="1"/>
</dbReference>
<evidence type="ECO:0000256" key="7">
    <source>
        <dbReference type="ARBA" id="ARBA00022807"/>
    </source>
</evidence>
<comment type="subcellular location">
    <subcellularLocation>
        <location evidence="2">Nucleus</location>
    </subcellularLocation>
</comment>
<keyword evidence="4 12" id="KW-0645">Protease</keyword>
<evidence type="ECO:0000256" key="12">
    <source>
        <dbReference type="PROSITE-ProRule" id="PRU01393"/>
    </source>
</evidence>
<dbReference type="InterPro" id="IPR038765">
    <property type="entry name" value="Papain-like_cys_pep_sf"/>
</dbReference>
<dbReference type="Pfam" id="PF01088">
    <property type="entry name" value="Peptidase_C12"/>
    <property type="match status" value="1"/>
</dbReference>
<dbReference type="Gene3D" id="3.40.532.10">
    <property type="entry name" value="Peptidase C12, ubiquitin carboxyl-terminal hydrolase"/>
    <property type="match status" value="1"/>
</dbReference>
<feature type="site" description="Transition state stabilizer" evidence="12">
    <location>
        <position position="108"/>
    </location>
</feature>
<dbReference type="Gene3D" id="1.20.58.860">
    <property type="match status" value="1"/>
</dbReference>
<dbReference type="AlphaFoldDB" id="A0A443S976"/>
<dbReference type="PROSITE" id="PS52049">
    <property type="entry name" value="ULD"/>
    <property type="match status" value="1"/>
</dbReference>
<evidence type="ECO:0000256" key="11">
    <source>
        <dbReference type="ARBA" id="ARBA00049710"/>
    </source>
</evidence>
<proteinExistence type="inferred from homology"/>
<dbReference type="STRING" id="299467.A0A443S976"/>
<evidence type="ECO:0000256" key="10">
    <source>
        <dbReference type="ARBA" id="ARBA00046227"/>
    </source>
</evidence>
<feature type="compositionally biased region" description="Low complexity" evidence="14">
    <location>
        <begin position="557"/>
        <end position="567"/>
    </location>
</feature>
<dbReference type="Proteomes" id="UP000288716">
    <property type="component" value="Unassembled WGS sequence"/>
</dbReference>
<keyword evidence="17" id="KW-1185">Reference proteome</keyword>
<comment type="caution">
    <text evidence="16">The sequence shown here is derived from an EMBL/GenBank/DDBJ whole genome shotgun (WGS) entry which is preliminary data.</text>
</comment>
<feature type="region of interest" description="Disordered" evidence="14">
    <location>
        <begin position="542"/>
        <end position="586"/>
    </location>
</feature>
<dbReference type="VEuPathDB" id="VectorBase:LDEU008017"/>
<dbReference type="GO" id="GO:0016579">
    <property type="term" value="P:protein deubiquitination"/>
    <property type="evidence" value="ECO:0007669"/>
    <property type="project" value="TreeGrafter"/>
</dbReference>
<feature type="region of interest" description="Disordered" evidence="14">
    <location>
        <begin position="415"/>
        <end position="434"/>
    </location>
</feature>
<reference evidence="16 17" key="1">
    <citation type="journal article" date="2018" name="Gigascience">
        <title>Genomes of trombidid mites reveal novel predicted allergens and laterally-transferred genes associated with secondary metabolism.</title>
        <authorList>
            <person name="Dong X."/>
            <person name="Chaisiri K."/>
            <person name="Xia D."/>
            <person name="Armstrong S.D."/>
            <person name="Fang Y."/>
            <person name="Donnelly M.J."/>
            <person name="Kadowaki T."/>
            <person name="McGarry J.W."/>
            <person name="Darby A.C."/>
            <person name="Makepeace B.L."/>
        </authorList>
    </citation>
    <scope>NUCLEOTIDE SEQUENCE [LARGE SCALE GENOMIC DNA]</scope>
    <source>
        <strain evidence="16">UoL-UT</strain>
    </source>
</reference>
<dbReference type="PANTHER" id="PTHR10589">
    <property type="entry name" value="UBIQUITIN CARBOXYL-TERMINAL HYDROLASE"/>
    <property type="match status" value="1"/>
</dbReference>
<comment type="function">
    <text evidence="10">Catalytic component of the polycomb repressive deubiquitinase (PR-DUB) complex, a complex that specifically mediates deubiquitination of histone H2A monoubiquitinated at 'Lys-119' (H2AK118ub1). Mediates bisymmetric organization of the PR-DUB complex and is involved in association with nucleosomes to mediate deubiquitination. Does not deubiquitinate monoubiquitinated histone H2B. Required to maintain the transcriptionally repressive state of homeotic genes throughout development. The PR-DUB complex has weak or no activity toward 'Lys-48'- and 'Lys-63'-linked polyubiquitin chains. Polycomb group (PcG) protein.</text>
</comment>
<evidence type="ECO:0000259" key="15">
    <source>
        <dbReference type="PROSITE" id="PS52048"/>
    </source>
</evidence>
<accession>A0A443S976</accession>
<feature type="compositionally biased region" description="Low complexity" evidence="14">
    <location>
        <begin position="365"/>
        <end position="378"/>
    </location>
</feature>
<keyword evidence="6 12" id="KW-0378">Hydrolase</keyword>
<feature type="coiled-coil region" evidence="13">
    <location>
        <begin position="447"/>
        <end position="474"/>
    </location>
</feature>
<dbReference type="EC" id="3.4.19.12" evidence="12"/>